<protein>
    <submittedName>
        <fullName evidence="3">Uncharacterized protein</fullName>
    </submittedName>
</protein>
<sequence length="391" mass="45915">MIIRCKKLLYGVLCVILLTSEIGASVLKEVLEDHLKDVAHNEEAASIKYDKEKGEKNHDIRSQVNDSHTNQYSQASDDAKYLKKEHDLKKSSENDAYAGYNSKQDKVEDKESTGFKRGHKKGHHKQGFQNSYHKDESSNKSTYFDDFNDEGDTTAYNARSNSHNNQGDRSYKGGHDNGQEYIRDNFNSRAYNKYGDNGNKEVGHQDYARKHYLDDYQNYKQRRNNQGSHSRDKIRDRHQYQSPQSHSDEWDMQRWEEHREPEWDRRKGWYDAYGGPGYYDDRGLRHEGGYGYGPSHGYGIEESVDDPVAQLPTRPPFVAQRKQTITIYEDPRYDGRNQGQLRQEGDHVHLDFQPSRQRYASYDDTYYASPNTRRAMETSRINRLVYNYRRQ</sequence>
<evidence type="ECO:0000313" key="3">
    <source>
        <dbReference type="EMBL" id="CAH2062902.1"/>
    </source>
</evidence>
<keyword evidence="2" id="KW-0732">Signal</keyword>
<feature type="compositionally biased region" description="Polar residues" evidence="1">
    <location>
        <begin position="154"/>
        <end position="168"/>
    </location>
</feature>
<feature type="non-terminal residue" evidence="3">
    <location>
        <position position="391"/>
    </location>
</feature>
<evidence type="ECO:0000256" key="2">
    <source>
        <dbReference type="SAM" id="SignalP"/>
    </source>
</evidence>
<feature type="compositionally biased region" description="Basic and acidic residues" evidence="1">
    <location>
        <begin position="77"/>
        <end position="93"/>
    </location>
</feature>
<proteinExistence type="predicted"/>
<feature type="compositionally biased region" description="Basic and acidic residues" evidence="1">
    <location>
        <begin position="229"/>
        <end position="239"/>
    </location>
</feature>
<feature type="compositionally biased region" description="Basic and acidic residues" evidence="1">
    <location>
        <begin position="46"/>
        <end position="61"/>
    </location>
</feature>
<reference evidence="3" key="1">
    <citation type="submission" date="2022-03" db="EMBL/GenBank/DDBJ databases">
        <authorList>
            <person name="Martin H S."/>
        </authorList>
    </citation>
    <scope>NUCLEOTIDE SEQUENCE</scope>
</reference>
<dbReference type="InterPro" id="IPR031959">
    <property type="entry name" value="DUF4779"/>
</dbReference>
<feature type="chain" id="PRO_5045823705" evidence="2">
    <location>
        <begin position="25"/>
        <end position="391"/>
    </location>
</feature>
<evidence type="ECO:0000313" key="4">
    <source>
        <dbReference type="Proteomes" id="UP000837857"/>
    </source>
</evidence>
<dbReference type="Proteomes" id="UP000837857">
    <property type="component" value="Chromosome 3"/>
</dbReference>
<feature type="region of interest" description="Disordered" evidence="1">
    <location>
        <begin position="46"/>
        <end position="181"/>
    </location>
</feature>
<evidence type="ECO:0000256" key="1">
    <source>
        <dbReference type="SAM" id="MobiDB-lite"/>
    </source>
</evidence>
<feature type="compositionally biased region" description="Basic and acidic residues" evidence="1">
    <location>
        <begin position="169"/>
        <end position="181"/>
    </location>
</feature>
<organism evidence="3 4">
    <name type="scientific">Iphiclides podalirius</name>
    <name type="common">scarce swallowtail</name>
    <dbReference type="NCBI Taxonomy" id="110791"/>
    <lineage>
        <taxon>Eukaryota</taxon>
        <taxon>Metazoa</taxon>
        <taxon>Ecdysozoa</taxon>
        <taxon>Arthropoda</taxon>
        <taxon>Hexapoda</taxon>
        <taxon>Insecta</taxon>
        <taxon>Pterygota</taxon>
        <taxon>Neoptera</taxon>
        <taxon>Endopterygota</taxon>
        <taxon>Lepidoptera</taxon>
        <taxon>Glossata</taxon>
        <taxon>Ditrysia</taxon>
        <taxon>Papilionoidea</taxon>
        <taxon>Papilionidae</taxon>
        <taxon>Papilioninae</taxon>
        <taxon>Iphiclides</taxon>
    </lineage>
</organism>
<feature type="compositionally biased region" description="Basic and acidic residues" evidence="1">
    <location>
        <begin position="103"/>
        <end position="114"/>
    </location>
</feature>
<name>A0ABN8IPQ5_9NEOP</name>
<accession>A0ABN8IPQ5</accession>
<feature type="compositionally biased region" description="Basic residues" evidence="1">
    <location>
        <begin position="116"/>
        <end position="126"/>
    </location>
</feature>
<keyword evidence="4" id="KW-1185">Reference proteome</keyword>
<feature type="region of interest" description="Disordered" evidence="1">
    <location>
        <begin position="222"/>
        <end position="253"/>
    </location>
</feature>
<dbReference type="Pfam" id="PF16009">
    <property type="entry name" value="DUF4779"/>
    <property type="match status" value="1"/>
</dbReference>
<feature type="signal peptide" evidence="2">
    <location>
        <begin position="1"/>
        <end position="24"/>
    </location>
</feature>
<dbReference type="EMBL" id="OW152815">
    <property type="protein sequence ID" value="CAH2062902.1"/>
    <property type="molecule type" value="Genomic_DNA"/>
</dbReference>
<feature type="compositionally biased region" description="Polar residues" evidence="1">
    <location>
        <begin position="62"/>
        <end position="76"/>
    </location>
</feature>
<gene>
    <name evidence="3" type="ORF">IPOD504_LOCUS12278</name>
</gene>